<comment type="subcellular location">
    <subcellularLocation>
        <location evidence="7">Golgi apparatus</location>
        <location evidence="7">Golgi stack membrane</location>
        <topology evidence="7">Single-pass type II membrane protein</topology>
    </subcellularLocation>
</comment>
<dbReference type="HOGENOM" id="CLU_001992_2_1_1"/>
<dbReference type="eggNOG" id="ENOG502QTTA">
    <property type="taxonomic scope" value="Eukaryota"/>
</dbReference>
<keyword evidence="6 7" id="KW-0961">Cell wall biogenesis/degradation</keyword>
<dbReference type="GO" id="GO:0032580">
    <property type="term" value="C:Golgi cisterna membrane"/>
    <property type="evidence" value="ECO:0007669"/>
    <property type="project" value="UniProtKB-SubCell"/>
</dbReference>
<dbReference type="InterPro" id="IPR004938">
    <property type="entry name" value="XG_FTase"/>
</dbReference>
<keyword evidence="4 7" id="KW-0333">Golgi apparatus</keyword>
<evidence type="ECO:0000256" key="4">
    <source>
        <dbReference type="ARBA" id="ARBA00023034"/>
    </source>
</evidence>
<dbReference type="AlphaFoldDB" id="K3XW07"/>
<sequence>MRQREAKVGVDGATAAWKEQQQQQQRSAAGRWLDAEAAAALGFTPRTKRAPYCSVISIVLAAFVMTVPTMVILLGARTSTRCANAVLHVTAYYVVTCNANRLDAVCYWIIASDGFICSLLGGLLADGFDERSCRSRYQSVMYRSRPGKQPSAYLVSKLRQQEALQRRCGPGTVAYSHALEQLRSGKSAGDGTGPQDCKYLVSISYRGLGNRILATASAFLYAVLTGRVLLVDPSNEMGELFCEPFPGTTWLLPPGFPLASYTNFSVNTTESYGNMLRNKVIRTAAGDVRPASRLPAFSYVHLDHDATEQDNLFFCDEDQRVLRNISWLVMRTDSYIVPGLFLDTGFQGELGRMFPEPDAVFHHIVRYLFHPNNHVWGLVTRYYDAYLATAQQRVGIQVRVFGSQPNSPELLEQITKCTQKERLLPELLAAAADPVAPGPSRKTKAVLVTSLKSWYYEKLKGMYWERAAATGEAVSVHQPSHEEFQRFGARSHDAKAWAEIYLLSLTDALVTTAWSTFGYVAQGLGGLRPWVMYRPDNDTHVPDPPCGRDVSMEPCFHAPPFYDCRLKRGADTGKIVPQVQHCIDMSWGLKIVHRS</sequence>
<dbReference type="GO" id="GO:0042546">
    <property type="term" value="P:cell wall biogenesis"/>
    <property type="evidence" value="ECO:0007669"/>
    <property type="project" value="InterPro"/>
</dbReference>
<comment type="function">
    <text evidence="7">May be involved in cell wall biosynthesis.</text>
</comment>
<keyword evidence="5" id="KW-0325">Glycoprotein</keyword>
<keyword evidence="7" id="KW-0812">Transmembrane</keyword>
<dbReference type="InParanoid" id="K3XW07"/>
<keyword evidence="3 7" id="KW-0808">Transferase</keyword>
<evidence type="ECO:0000256" key="2">
    <source>
        <dbReference type="ARBA" id="ARBA00022676"/>
    </source>
</evidence>
<dbReference type="FunFam" id="3.40.50.11340:FF:000005">
    <property type="entry name" value="Galactoside 2-alpha-L-fucosyltransferase"/>
    <property type="match status" value="1"/>
</dbReference>
<dbReference type="OMA" id="QHCIDMS"/>
<dbReference type="GO" id="GO:0009969">
    <property type="term" value="P:xyloglucan biosynthetic process"/>
    <property type="evidence" value="ECO:0000318"/>
    <property type="project" value="GO_Central"/>
</dbReference>
<reference evidence="9" key="1">
    <citation type="journal article" date="2012" name="Nat. Biotechnol.">
        <title>Reference genome sequence of the model plant Setaria.</title>
        <authorList>
            <person name="Bennetzen J.L."/>
            <person name="Schmutz J."/>
            <person name="Wang H."/>
            <person name="Percifield R."/>
            <person name="Hawkins J."/>
            <person name="Pontaroli A.C."/>
            <person name="Estep M."/>
            <person name="Feng L."/>
            <person name="Vaughn J.N."/>
            <person name="Grimwood J."/>
            <person name="Jenkins J."/>
            <person name="Barry K."/>
            <person name="Lindquist E."/>
            <person name="Hellsten U."/>
            <person name="Deshpande S."/>
            <person name="Wang X."/>
            <person name="Wu X."/>
            <person name="Mitros T."/>
            <person name="Triplett J."/>
            <person name="Yang X."/>
            <person name="Ye C.Y."/>
            <person name="Mauro-Herrera M."/>
            <person name="Wang L."/>
            <person name="Li P."/>
            <person name="Sharma M."/>
            <person name="Sharma R."/>
            <person name="Ronald P.C."/>
            <person name="Panaud O."/>
            <person name="Kellogg E.A."/>
            <person name="Brutnell T.P."/>
            <person name="Doust A.N."/>
            <person name="Tuskan G.A."/>
            <person name="Rokhsar D."/>
            <person name="Devos K.M."/>
        </authorList>
    </citation>
    <scope>NUCLEOTIDE SEQUENCE [LARGE SCALE GENOMIC DNA]</scope>
    <source>
        <strain evidence="9">cv. Yugu1</strain>
    </source>
</reference>
<dbReference type="Pfam" id="PF03254">
    <property type="entry name" value="XG_FTase"/>
    <property type="match status" value="1"/>
</dbReference>
<keyword evidence="2 7" id="KW-0328">Glycosyltransferase</keyword>
<evidence type="ECO:0000256" key="5">
    <source>
        <dbReference type="ARBA" id="ARBA00023180"/>
    </source>
</evidence>
<dbReference type="PANTHER" id="PTHR31889:SF87">
    <property type="entry name" value="FUCOSYLTRANSFERASE"/>
    <property type="match status" value="1"/>
</dbReference>
<dbReference type="FunCoup" id="K3XW07">
    <property type="interactions" value="14"/>
</dbReference>
<dbReference type="Proteomes" id="UP000004995">
    <property type="component" value="Unassembled WGS sequence"/>
</dbReference>
<keyword evidence="7" id="KW-1133">Transmembrane helix</keyword>
<feature type="transmembrane region" description="Helical" evidence="7">
    <location>
        <begin position="52"/>
        <end position="76"/>
    </location>
</feature>
<name>K3XW07_SETIT</name>
<keyword evidence="9" id="KW-1185">Reference proteome</keyword>
<dbReference type="GO" id="GO:0071555">
    <property type="term" value="P:cell wall organization"/>
    <property type="evidence" value="ECO:0007669"/>
    <property type="project" value="UniProtKB-UniRule"/>
</dbReference>
<evidence type="ECO:0000256" key="7">
    <source>
        <dbReference type="RuleBase" id="RU367004"/>
    </source>
</evidence>
<reference evidence="8" key="2">
    <citation type="submission" date="2018-08" db="UniProtKB">
        <authorList>
            <consortium name="EnsemblPlants"/>
        </authorList>
    </citation>
    <scope>IDENTIFICATION</scope>
    <source>
        <strain evidence="8">Yugu1</strain>
    </source>
</reference>
<evidence type="ECO:0000256" key="1">
    <source>
        <dbReference type="ARBA" id="ARBA00010481"/>
    </source>
</evidence>
<comment type="similarity">
    <text evidence="1 7">Belongs to the glycosyltransferase 37 family.</text>
</comment>
<dbReference type="EMBL" id="AGNK02002275">
    <property type="status" value="NOT_ANNOTATED_CDS"/>
    <property type="molecule type" value="Genomic_DNA"/>
</dbReference>
<evidence type="ECO:0000256" key="3">
    <source>
        <dbReference type="ARBA" id="ARBA00022679"/>
    </source>
</evidence>
<dbReference type="GO" id="GO:0008107">
    <property type="term" value="F:galactoside 2-alpha-L-fucosyltransferase activity"/>
    <property type="evidence" value="ECO:0007669"/>
    <property type="project" value="InterPro"/>
</dbReference>
<protein>
    <recommendedName>
        <fullName evidence="7">Fucosyltransferase</fullName>
        <ecNumber evidence="7">2.4.1.-</ecNumber>
    </recommendedName>
</protein>
<keyword evidence="7" id="KW-0472">Membrane</keyword>
<dbReference type="PANTHER" id="PTHR31889">
    <property type="entry name" value="FUCOSYLTRANSFERASE 2-RELATED"/>
    <property type="match status" value="1"/>
</dbReference>
<evidence type="ECO:0000313" key="9">
    <source>
        <dbReference type="Proteomes" id="UP000004995"/>
    </source>
</evidence>
<dbReference type="STRING" id="4555.K3XW07"/>
<evidence type="ECO:0000256" key="6">
    <source>
        <dbReference type="ARBA" id="ARBA00023316"/>
    </source>
</evidence>
<dbReference type="EC" id="2.4.1.-" evidence="7"/>
<organism evidence="8 9">
    <name type="scientific">Setaria italica</name>
    <name type="common">Foxtail millet</name>
    <name type="synonym">Panicum italicum</name>
    <dbReference type="NCBI Taxonomy" id="4555"/>
    <lineage>
        <taxon>Eukaryota</taxon>
        <taxon>Viridiplantae</taxon>
        <taxon>Streptophyta</taxon>
        <taxon>Embryophyta</taxon>
        <taxon>Tracheophyta</taxon>
        <taxon>Spermatophyta</taxon>
        <taxon>Magnoliopsida</taxon>
        <taxon>Liliopsida</taxon>
        <taxon>Poales</taxon>
        <taxon>Poaceae</taxon>
        <taxon>PACMAD clade</taxon>
        <taxon>Panicoideae</taxon>
        <taxon>Panicodae</taxon>
        <taxon>Paniceae</taxon>
        <taxon>Cenchrinae</taxon>
        <taxon>Setaria</taxon>
    </lineage>
</organism>
<dbReference type="EnsemblPlants" id="KQL09827">
    <property type="protein sequence ID" value="KQL09827"/>
    <property type="gene ID" value="SETIT_006115mg"/>
</dbReference>
<accession>K3XW07</accession>
<evidence type="ECO:0000313" key="8">
    <source>
        <dbReference type="EnsemblPlants" id="KQL09827"/>
    </source>
</evidence>
<dbReference type="Gramene" id="KQL09827">
    <property type="protein sequence ID" value="KQL09827"/>
    <property type="gene ID" value="SETIT_006115mg"/>
</dbReference>
<proteinExistence type="inferred from homology"/>
<dbReference type="Gene3D" id="3.40.50.11340">
    <property type="match status" value="1"/>
</dbReference>